<dbReference type="Proteomes" id="UP001418222">
    <property type="component" value="Unassembled WGS sequence"/>
</dbReference>
<dbReference type="AlphaFoldDB" id="A0AAP0G8T7"/>
<proteinExistence type="predicted"/>
<evidence type="ECO:0000313" key="2">
    <source>
        <dbReference type="Proteomes" id="UP001418222"/>
    </source>
</evidence>
<sequence length="111" mass="11778">MPAGKRPVSSCSSRPAVVEGKAIRWCPKRSASGSSPPGCQTEPQRAPAAVAIGRLEHLLRTFLAPSWRATGQVLSRRCHEHRFTVQASGFLSLSAGPCRNGLPPGSQTQSC</sequence>
<name>A0AAP0G8T7_9ASPA</name>
<gene>
    <name evidence="1" type="ORF">KSP39_PZI007688</name>
</gene>
<comment type="caution">
    <text evidence="1">The sequence shown here is derived from an EMBL/GenBank/DDBJ whole genome shotgun (WGS) entry which is preliminary data.</text>
</comment>
<organism evidence="1 2">
    <name type="scientific">Platanthera zijinensis</name>
    <dbReference type="NCBI Taxonomy" id="2320716"/>
    <lineage>
        <taxon>Eukaryota</taxon>
        <taxon>Viridiplantae</taxon>
        <taxon>Streptophyta</taxon>
        <taxon>Embryophyta</taxon>
        <taxon>Tracheophyta</taxon>
        <taxon>Spermatophyta</taxon>
        <taxon>Magnoliopsida</taxon>
        <taxon>Liliopsida</taxon>
        <taxon>Asparagales</taxon>
        <taxon>Orchidaceae</taxon>
        <taxon>Orchidoideae</taxon>
        <taxon>Orchideae</taxon>
        <taxon>Orchidinae</taxon>
        <taxon>Platanthera</taxon>
    </lineage>
</organism>
<dbReference type="EMBL" id="JBBWWQ010000006">
    <property type="protein sequence ID" value="KAK8944619.1"/>
    <property type="molecule type" value="Genomic_DNA"/>
</dbReference>
<accession>A0AAP0G8T7</accession>
<keyword evidence="2" id="KW-1185">Reference proteome</keyword>
<protein>
    <submittedName>
        <fullName evidence="1">Uncharacterized protein</fullName>
    </submittedName>
</protein>
<evidence type="ECO:0000313" key="1">
    <source>
        <dbReference type="EMBL" id="KAK8944619.1"/>
    </source>
</evidence>
<reference evidence="1 2" key="1">
    <citation type="journal article" date="2022" name="Nat. Plants">
        <title>Genomes of leafy and leafless Platanthera orchids illuminate the evolution of mycoheterotrophy.</title>
        <authorList>
            <person name="Li M.H."/>
            <person name="Liu K.W."/>
            <person name="Li Z."/>
            <person name="Lu H.C."/>
            <person name="Ye Q.L."/>
            <person name="Zhang D."/>
            <person name="Wang J.Y."/>
            <person name="Li Y.F."/>
            <person name="Zhong Z.M."/>
            <person name="Liu X."/>
            <person name="Yu X."/>
            <person name="Liu D.K."/>
            <person name="Tu X.D."/>
            <person name="Liu B."/>
            <person name="Hao Y."/>
            <person name="Liao X.Y."/>
            <person name="Jiang Y.T."/>
            <person name="Sun W.H."/>
            <person name="Chen J."/>
            <person name="Chen Y.Q."/>
            <person name="Ai Y."/>
            <person name="Zhai J.W."/>
            <person name="Wu S.S."/>
            <person name="Zhou Z."/>
            <person name="Hsiao Y.Y."/>
            <person name="Wu W.L."/>
            <person name="Chen Y.Y."/>
            <person name="Lin Y.F."/>
            <person name="Hsu J.L."/>
            <person name="Li C.Y."/>
            <person name="Wang Z.W."/>
            <person name="Zhao X."/>
            <person name="Zhong W.Y."/>
            <person name="Ma X.K."/>
            <person name="Ma L."/>
            <person name="Huang J."/>
            <person name="Chen G.Z."/>
            <person name="Huang M.Z."/>
            <person name="Huang L."/>
            <person name="Peng D.H."/>
            <person name="Luo Y.B."/>
            <person name="Zou S.Q."/>
            <person name="Chen S.P."/>
            <person name="Lan S."/>
            <person name="Tsai W.C."/>
            <person name="Van de Peer Y."/>
            <person name="Liu Z.J."/>
        </authorList>
    </citation>
    <scope>NUCLEOTIDE SEQUENCE [LARGE SCALE GENOMIC DNA]</scope>
    <source>
        <strain evidence="1">Lor287</strain>
    </source>
</reference>